<keyword evidence="8" id="KW-1185">Reference proteome</keyword>
<dbReference type="OrthoDB" id="1919336at2759"/>
<dbReference type="PANTHER" id="PTHR48112">
    <property type="entry name" value="HIGH MOBILITY GROUP PROTEIN DSP1"/>
    <property type="match status" value="1"/>
</dbReference>
<feature type="compositionally biased region" description="Basic and acidic residues" evidence="5">
    <location>
        <begin position="184"/>
        <end position="194"/>
    </location>
</feature>
<dbReference type="PROSITE" id="PS50118">
    <property type="entry name" value="HMG_BOX_2"/>
    <property type="match status" value="2"/>
</dbReference>
<dbReference type="GO" id="GO:0003677">
    <property type="term" value="F:DNA binding"/>
    <property type="evidence" value="ECO:0007669"/>
    <property type="project" value="UniProtKB-UniRule"/>
</dbReference>
<keyword evidence="3 4" id="KW-0539">Nucleus</keyword>
<evidence type="ECO:0000256" key="5">
    <source>
        <dbReference type="SAM" id="MobiDB-lite"/>
    </source>
</evidence>
<gene>
    <name evidence="7" type="primary">FM164</name>
    <name evidence="7" type="ORF">NAEGRDRAFT_82958</name>
</gene>
<dbReference type="Gene3D" id="1.10.30.10">
    <property type="entry name" value="High mobility group box domain"/>
    <property type="match status" value="2"/>
</dbReference>
<keyword evidence="2 4" id="KW-0238">DNA-binding</keyword>
<proteinExistence type="predicted"/>
<feature type="DNA-binding region" description="HMG box" evidence="4">
    <location>
        <begin position="119"/>
        <end position="187"/>
    </location>
</feature>
<dbReference type="CDD" id="cd00084">
    <property type="entry name" value="HMG-box_SF"/>
    <property type="match status" value="1"/>
</dbReference>
<dbReference type="VEuPathDB" id="AmoebaDB:NAEGRDRAFT_82958"/>
<evidence type="ECO:0000256" key="4">
    <source>
        <dbReference type="PROSITE-ProRule" id="PRU00267"/>
    </source>
</evidence>
<dbReference type="EMBL" id="GG738849">
    <property type="protein sequence ID" value="EFC49119.1"/>
    <property type="molecule type" value="Genomic_DNA"/>
</dbReference>
<feature type="region of interest" description="Disordered" evidence="5">
    <location>
        <begin position="1"/>
        <end position="23"/>
    </location>
</feature>
<evidence type="ECO:0000256" key="1">
    <source>
        <dbReference type="ARBA" id="ARBA00004123"/>
    </source>
</evidence>
<name>D2V2U0_NAEGR</name>
<accession>D2V2U0</accession>
<dbReference type="RefSeq" id="XP_002681863.1">
    <property type="nucleotide sequence ID" value="XM_002681817.1"/>
</dbReference>
<feature type="compositionally biased region" description="Basic and acidic residues" evidence="5">
    <location>
        <begin position="81"/>
        <end position="90"/>
    </location>
</feature>
<feature type="region of interest" description="Disordered" evidence="5">
    <location>
        <begin position="184"/>
        <end position="219"/>
    </location>
</feature>
<protein>
    <submittedName>
        <fullName evidence="7">Uncharacterized protein FM164</fullName>
    </submittedName>
</protein>
<dbReference type="InterPro" id="IPR050342">
    <property type="entry name" value="HMGB"/>
</dbReference>
<dbReference type="Pfam" id="PF00505">
    <property type="entry name" value="HMG_box"/>
    <property type="match status" value="2"/>
</dbReference>
<feature type="domain" description="HMG box" evidence="6">
    <location>
        <begin position="15"/>
        <end position="84"/>
    </location>
</feature>
<dbReference type="SMART" id="SM00398">
    <property type="entry name" value="HMG"/>
    <property type="match status" value="2"/>
</dbReference>
<dbReference type="AlphaFoldDB" id="D2V2U0"/>
<dbReference type="FunCoup" id="D2V2U0">
    <property type="interactions" value="13"/>
</dbReference>
<sequence length="219" mass="25153">MAGKKSTKKKDPNAPKKPKTGYFLFCDEHREAAKAKTGEKKSASEVSKVLGEMWNSLSDEQKKPYNDKYKKSLDGYNAQMEEYKKNKPSSEDEEESDSDGEKKKRKRGSKKAKKDKDAPKRPLTSYMIFSQEMRKKLLEEDSTLKVTEVAKKVGALWKKMSDEQKKPYIAQAEKLKAAYKVQKEEYDATHETKAPAKKKTKKESESEEEESSEEESDDE</sequence>
<evidence type="ECO:0000313" key="8">
    <source>
        <dbReference type="Proteomes" id="UP000006671"/>
    </source>
</evidence>
<feature type="region of interest" description="Disordered" evidence="5">
    <location>
        <begin position="57"/>
        <end position="127"/>
    </location>
</feature>
<dbReference type="SUPFAM" id="SSF47095">
    <property type="entry name" value="HMG-box"/>
    <property type="match status" value="2"/>
</dbReference>
<organism evidence="8">
    <name type="scientific">Naegleria gruberi</name>
    <name type="common">Amoeba</name>
    <dbReference type="NCBI Taxonomy" id="5762"/>
    <lineage>
        <taxon>Eukaryota</taxon>
        <taxon>Discoba</taxon>
        <taxon>Heterolobosea</taxon>
        <taxon>Tetramitia</taxon>
        <taxon>Eutetramitia</taxon>
        <taxon>Vahlkampfiidae</taxon>
        <taxon>Naegleria</taxon>
    </lineage>
</organism>
<comment type="subcellular location">
    <subcellularLocation>
        <location evidence="1">Nucleus</location>
    </subcellularLocation>
</comment>
<dbReference type="InParanoid" id="D2V2U0"/>
<dbReference type="Proteomes" id="UP000006671">
    <property type="component" value="Unassembled WGS sequence"/>
</dbReference>
<feature type="domain" description="HMG box" evidence="6">
    <location>
        <begin position="119"/>
        <end position="187"/>
    </location>
</feature>
<reference evidence="7 8" key="1">
    <citation type="journal article" date="2010" name="Cell">
        <title>The genome of Naegleria gruberi illuminates early eukaryotic versatility.</title>
        <authorList>
            <person name="Fritz-Laylin L.K."/>
            <person name="Prochnik S.E."/>
            <person name="Ginger M.L."/>
            <person name="Dacks J.B."/>
            <person name="Carpenter M.L."/>
            <person name="Field M.C."/>
            <person name="Kuo A."/>
            <person name="Paredez A."/>
            <person name="Chapman J."/>
            <person name="Pham J."/>
            <person name="Shu S."/>
            <person name="Neupane R."/>
            <person name="Cipriano M."/>
            <person name="Mancuso J."/>
            <person name="Tu H."/>
            <person name="Salamov A."/>
            <person name="Lindquist E."/>
            <person name="Shapiro H."/>
            <person name="Lucas S."/>
            <person name="Grigoriev I.V."/>
            <person name="Cande W.Z."/>
            <person name="Fulton C."/>
            <person name="Rokhsar D.S."/>
            <person name="Dawson S.C."/>
        </authorList>
    </citation>
    <scope>NUCLEOTIDE SEQUENCE [LARGE SCALE GENOMIC DNA]</scope>
    <source>
        <strain evidence="7 8">NEG-M</strain>
    </source>
</reference>
<dbReference type="GO" id="GO:0005634">
    <property type="term" value="C:nucleus"/>
    <property type="evidence" value="ECO:0007669"/>
    <property type="project" value="UniProtKB-SubCell"/>
</dbReference>
<evidence type="ECO:0000259" key="6">
    <source>
        <dbReference type="PROSITE" id="PS50118"/>
    </source>
</evidence>
<dbReference type="InterPro" id="IPR036910">
    <property type="entry name" value="HMG_box_dom_sf"/>
</dbReference>
<dbReference type="STRING" id="5762.D2V2U0"/>
<evidence type="ECO:0000313" key="7">
    <source>
        <dbReference type="EMBL" id="EFC49119.1"/>
    </source>
</evidence>
<dbReference type="PANTHER" id="PTHR48112:SF32">
    <property type="entry name" value="HIGH MOBILITY GROUP PROTEIN B3"/>
    <property type="match status" value="1"/>
</dbReference>
<dbReference type="KEGG" id="ngr:NAEGRDRAFT_82958"/>
<feature type="compositionally biased region" description="Basic and acidic residues" evidence="5">
    <location>
        <begin position="59"/>
        <end position="73"/>
    </location>
</feature>
<feature type="DNA-binding region" description="HMG box" evidence="4">
    <location>
        <begin position="15"/>
        <end position="84"/>
    </location>
</feature>
<feature type="compositionally biased region" description="Basic residues" evidence="5">
    <location>
        <begin position="103"/>
        <end position="113"/>
    </location>
</feature>
<dbReference type="eggNOG" id="KOG0381">
    <property type="taxonomic scope" value="Eukaryota"/>
</dbReference>
<dbReference type="GeneID" id="8855109"/>
<feature type="compositionally biased region" description="Acidic residues" evidence="5">
    <location>
        <begin position="205"/>
        <end position="219"/>
    </location>
</feature>
<dbReference type="InterPro" id="IPR009071">
    <property type="entry name" value="HMG_box_dom"/>
</dbReference>
<evidence type="ECO:0000256" key="3">
    <source>
        <dbReference type="ARBA" id="ARBA00023242"/>
    </source>
</evidence>
<evidence type="ECO:0000256" key="2">
    <source>
        <dbReference type="ARBA" id="ARBA00023125"/>
    </source>
</evidence>